<dbReference type="STRING" id="714943.Mucpa_3460"/>
<evidence type="ECO:0000313" key="2">
    <source>
        <dbReference type="Proteomes" id="UP000002774"/>
    </source>
</evidence>
<reference evidence="1" key="1">
    <citation type="submission" date="2011-09" db="EMBL/GenBank/DDBJ databases">
        <title>The permanent draft genome of Mucilaginibacter paludis DSM 18603.</title>
        <authorList>
            <consortium name="US DOE Joint Genome Institute (JGI-PGF)"/>
            <person name="Lucas S."/>
            <person name="Han J."/>
            <person name="Lapidus A."/>
            <person name="Bruce D."/>
            <person name="Goodwin L."/>
            <person name="Pitluck S."/>
            <person name="Peters L."/>
            <person name="Kyrpides N."/>
            <person name="Mavromatis K."/>
            <person name="Ivanova N."/>
            <person name="Mikhailova N."/>
            <person name="Held B."/>
            <person name="Detter J.C."/>
            <person name="Tapia R."/>
            <person name="Han C."/>
            <person name="Land M."/>
            <person name="Hauser L."/>
            <person name="Markowitz V."/>
            <person name="Cheng J.-F."/>
            <person name="Hugenholtz P."/>
            <person name="Woyke T."/>
            <person name="Wu D."/>
            <person name="Tindall B."/>
            <person name="Brambilla E."/>
            <person name="Klenk H.-P."/>
            <person name="Eisen J.A."/>
        </authorList>
    </citation>
    <scope>NUCLEOTIDE SEQUENCE [LARGE SCALE GENOMIC DNA]</scope>
    <source>
        <strain evidence="1">DSM 18603</strain>
    </source>
</reference>
<dbReference type="PROSITE" id="PS51257">
    <property type="entry name" value="PROKAR_LIPOPROTEIN"/>
    <property type="match status" value="1"/>
</dbReference>
<dbReference type="Proteomes" id="UP000002774">
    <property type="component" value="Chromosome"/>
</dbReference>
<accession>H1YIE6</accession>
<dbReference type="HOGENOM" id="CLU_1459854_0_0_10"/>
<dbReference type="eggNOG" id="ENOG50337U4">
    <property type="taxonomic scope" value="Bacteria"/>
</dbReference>
<dbReference type="RefSeq" id="WP_008508053.1">
    <property type="nucleotide sequence ID" value="NZ_CM001403.1"/>
</dbReference>
<keyword evidence="2" id="KW-1185">Reference proteome</keyword>
<evidence type="ECO:0000313" key="1">
    <source>
        <dbReference type="EMBL" id="EHQ27559.1"/>
    </source>
</evidence>
<gene>
    <name evidence="1" type="ORF">Mucpa_3460</name>
</gene>
<name>H1YIE6_9SPHI</name>
<organism evidence="1 2">
    <name type="scientific">Mucilaginibacter paludis DSM 18603</name>
    <dbReference type="NCBI Taxonomy" id="714943"/>
    <lineage>
        <taxon>Bacteria</taxon>
        <taxon>Pseudomonadati</taxon>
        <taxon>Bacteroidota</taxon>
        <taxon>Sphingobacteriia</taxon>
        <taxon>Sphingobacteriales</taxon>
        <taxon>Sphingobacteriaceae</taxon>
        <taxon>Mucilaginibacter</taxon>
    </lineage>
</organism>
<sequence>MRLFAPMAVGIYAVRLCPIIVTVACLFVACHQSPPGEWADGTKLLNYGYFTIEVPVSWQPVATKSIDSFTGEIHIDSSTVISFDFGWYSNSLDEDKECDRYMIEKGDVYIADTTGATREKKGTAVWLYYGKADSTNLQKLRLSDVKYTTINNHKAKLVIAKKAGQGTTGVYFDSLWVAGSDKDRFQLNSYNLSKEKQQELLTAIKTLKFYKHPITPTD</sequence>
<protein>
    <recommendedName>
        <fullName evidence="3">Lipoprotein</fullName>
    </recommendedName>
</protein>
<dbReference type="AlphaFoldDB" id="H1YIE6"/>
<dbReference type="OrthoDB" id="676083at2"/>
<proteinExistence type="predicted"/>
<evidence type="ECO:0008006" key="3">
    <source>
        <dbReference type="Google" id="ProtNLM"/>
    </source>
</evidence>
<dbReference type="EMBL" id="CM001403">
    <property type="protein sequence ID" value="EHQ27559.1"/>
    <property type="molecule type" value="Genomic_DNA"/>
</dbReference>